<dbReference type="Gene3D" id="3.90.550.10">
    <property type="entry name" value="Spore Coat Polysaccharide Biosynthesis Protein SpsA, Chain A"/>
    <property type="match status" value="1"/>
</dbReference>
<sequence length="264" mass="30476">MKIKHYIVTYKNDPMLAQAIESIFRTDTDHDRQVFVIANHSADRYEGPHPVIFLRNETRPDFSTGHLSRNWNQALIAGFVDLKNPSSDLLVLSQNDCIFAPNYIEPLVANHEKYDLVTYGAGDSCISYSAAAVRRIGLWDERFCNIGYQEADYFLRAAKYHGPGVSINDGEYHGRLYNALDTVENVITPTPRGFDRRDASHMESYQYHRQSRNFFAVKWGVDCGPEFWGEDFLKAEIKLNGPIFYPYFENAIETLKEQEYLAFF</sequence>
<dbReference type="InterPro" id="IPR029044">
    <property type="entry name" value="Nucleotide-diphossugar_trans"/>
</dbReference>
<dbReference type="Proteomes" id="UP000187891">
    <property type="component" value="Unassembled WGS sequence"/>
</dbReference>
<dbReference type="SUPFAM" id="SSF53448">
    <property type="entry name" value="Nucleotide-diphospho-sugar transferases"/>
    <property type="match status" value="1"/>
</dbReference>
<evidence type="ECO:0000313" key="1">
    <source>
        <dbReference type="EMBL" id="SCX02530.1"/>
    </source>
</evidence>
<name>A0A1R3T7P7_9HYPH</name>
<organism evidence="1 2">
    <name type="scientific">Agrobacterium rosae</name>
    <dbReference type="NCBI Taxonomy" id="1972867"/>
    <lineage>
        <taxon>Bacteria</taxon>
        <taxon>Pseudomonadati</taxon>
        <taxon>Pseudomonadota</taxon>
        <taxon>Alphaproteobacteria</taxon>
        <taxon>Hyphomicrobiales</taxon>
        <taxon>Rhizobiaceae</taxon>
        <taxon>Rhizobium/Agrobacterium group</taxon>
        <taxon>Agrobacterium</taxon>
    </lineage>
</organism>
<evidence type="ECO:0000313" key="2">
    <source>
        <dbReference type="Proteomes" id="UP000187891"/>
    </source>
</evidence>
<gene>
    <name evidence="1" type="ORF">DSM25559_0236</name>
</gene>
<dbReference type="STRING" id="1907666.DSM25559_0236"/>
<protein>
    <submittedName>
        <fullName evidence="1">Uncharacterized protein</fullName>
    </submittedName>
</protein>
<reference evidence="2" key="1">
    <citation type="submission" date="2016-10" db="EMBL/GenBank/DDBJ databases">
        <authorList>
            <person name="Wibberg D."/>
        </authorList>
    </citation>
    <scope>NUCLEOTIDE SEQUENCE [LARGE SCALE GENOMIC DNA]</scope>
</reference>
<accession>A0A1R3T7P7</accession>
<proteinExistence type="predicted"/>
<dbReference type="RefSeq" id="WP_077117219.1">
    <property type="nucleotide sequence ID" value="NZ_FMUE01000001.1"/>
</dbReference>
<dbReference type="AlphaFoldDB" id="A0A1R3T7P7"/>
<dbReference type="EMBL" id="FMUE01000001">
    <property type="protein sequence ID" value="SCX02530.1"/>
    <property type="molecule type" value="Genomic_DNA"/>
</dbReference>